<protein>
    <submittedName>
        <fullName evidence="2">Uncharacterized protein</fullName>
    </submittedName>
</protein>
<name>A0A914WW86_9BILA</name>
<dbReference type="AlphaFoldDB" id="A0A914WW86"/>
<proteinExistence type="predicted"/>
<dbReference type="Proteomes" id="UP000887566">
    <property type="component" value="Unplaced"/>
</dbReference>
<keyword evidence="1" id="KW-1185">Reference proteome</keyword>
<dbReference type="WBParaSite" id="PSAMB.scaffold5080size12707.g25872.t1">
    <property type="protein sequence ID" value="PSAMB.scaffold5080size12707.g25872.t1"/>
    <property type="gene ID" value="PSAMB.scaffold5080size12707.g25872"/>
</dbReference>
<accession>A0A914WW86</accession>
<evidence type="ECO:0000313" key="1">
    <source>
        <dbReference type="Proteomes" id="UP000887566"/>
    </source>
</evidence>
<evidence type="ECO:0000313" key="2">
    <source>
        <dbReference type="WBParaSite" id="PSAMB.scaffold5080size12707.g25872.t1"/>
    </source>
</evidence>
<organism evidence="1 2">
    <name type="scientific">Plectus sambesii</name>
    <dbReference type="NCBI Taxonomy" id="2011161"/>
    <lineage>
        <taxon>Eukaryota</taxon>
        <taxon>Metazoa</taxon>
        <taxon>Ecdysozoa</taxon>
        <taxon>Nematoda</taxon>
        <taxon>Chromadorea</taxon>
        <taxon>Plectida</taxon>
        <taxon>Plectina</taxon>
        <taxon>Plectoidea</taxon>
        <taxon>Plectidae</taxon>
        <taxon>Plectus</taxon>
    </lineage>
</organism>
<sequence length="78" mass="8548">NCPCLRMSYGADCDCQQLVEVATYKLHNVMLKIAGGVPPDMSLFEKTTGLETNVDEIVQQGTVLMQSLGLWVMIKSAI</sequence>
<reference evidence="2" key="1">
    <citation type="submission" date="2022-11" db="UniProtKB">
        <authorList>
            <consortium name="WormBaseParasite"/>
        </authorList>
    </citation>
    <scope>IDENTIFICATION</scope>
</reference>